<evidence type="ECO:0000313" key="1">
    <source>
        <dbReference type="EMBL" id="BDD00727.1"/>
    </source>
</evidence>
<keyword evidence="1" id="KW-0614">Plasmid</keyword>
<evidence type="ECO:0000313" key="2">
    <source>
        <dbReference type="Proteomes" id="UP001354989"/>
    </source>
</evidence>
<proteinExistence type="predicted"/>
<accession>A0ABM7VIB8</accession>
<geneLocation type="plasmid" evidence="1 2">
    <name>pPP1</name>
</geneLocation>
<reference evidence="1 2" key="1">
    <citation type="submission" date="2021-12" db="EMBL/GenBank/DDBJ databases">
        <title>Genome sequencing of bacteria with rrn-lacking chromosome and rrn-plasmid.</title>
        <authorList>
            <person name="Anda M."/>
            <person name="Iwasaki W."/>
        </authorList>
    </citation>
    <scope>NUCLEOTIDE SEQUENCE [LARGE SCALE GENOMIC DNA]</scope>
    <source>
        <strain evidence="1 2">NBRC 101262</strain>
        <plasmid evidence="1 2">pPP1</plasmid>
    </source>
</reference>
<dbReference type="Proteomes" id="UP001354989">
    <property type="component" value="Plasmid pPP1"/>
</dbReference>
<keyword evidence="2" id="KW-1185">Reference proteome</keyword>
<dbReference type="EMBL" id="AP025293">
    <property type="protein sequence ID" value="BDD00727.1"/>
    <property type="molecule type" value="Genomic_DNA"/>
</dbReference>
<gene>
    <name evidence="1" type="ORF">PEPS_30070</name>
</gene>
<organism evidence="1 2">
    <name type="scientific">Persicobacter psychrovividus</name>
    <dbReference type="NCBI Taxonomy" id="387638"/>
    <lineage>
        <taxon>Bacteria</taxon>
        <taxon>Pseudomonadati</taxon>
        <taxon>Bacteroidota</taxon>
        <taxon>Cytophagia</taxon>
        <taxon>Cytophagales</taxon>
        <taxon>Persicobacteraceae</taxon>
        <taxon>Persicobacter</taxon>
    </lineage>
</organism>
<protein>
    <submittedName>
        <fullName evidence="1">Uncharacterized protein</fullName>
    </submittedName>
</protein>
<name>A0ABM7VIB8_9BACT</name>
<sequence length="36" mass="3774">MSLNLAVDTEISAVGSGRVIYTGAVQMYLRGLFALG</sequence>